<comment type="caution">
    <text evidence="1">The sequence shown here is derived from an EMBL/GenBank/DDBJ whole genome shotgun (WGS) entry which is preliminary data.</text>
</comment>
<accession>A0ABT7F005</accession>
<gene>
    <name evidence="1" type="ORF">QO033_09550</name>
</gene>
<name>A0ABT7F005_9RHOB</name>
<reference evidence="1 2" key="1">
    <citation type="submission" date="2023-05" db="EMBL/GenBank/DDBJ databases">
        <title>Pseudodonghicola sp. nov.</title>
        <authorList>
            <person name="Huang J."/>
        </authorList>
    </citation>
    <scope>NUCLEOTIDE SEQUENCE [LARGE SCALE GENOMIC DNA]</scope>
    <source>
        <strain evidence="1 2">IC7</strain>
    </source>
</reference>
<evidence type="ECO:0000313" key="1">
    <source>
        <dbReference type="EMBL" id="MDK3017922.1"/>
    </source>
</evidence>
<proteinExistence type="predicted"/>
<dbReference type="RefSeq" id="WP_284480740.1">
    <property type="nucleotide sequence ID" value="NZ_JASNJD010000006.1"/>
</dbReference>
<dbReference type="EMBL" id="JASNJD010000006">
    <property type="protein sequence ID" value="MDK3017922.1"/>
    <property type="molecule type" value="Genomic_DNA"/>
</dbReference>
<dbReference type="Proteomes" id="UP001243757">
    <property type="component" value="Unassembled WGS sequence"/>
</dbReference>
<protein>
    <submittedName>
        <fullName evidence="1">Uncharacterized protein</fullName>
    </submittedName>
</protein>
<sequence length="129" mass="14266">MSLCELMLELILSILMCEEPPDFQSVVEVGMREHVFMNDSATLHLGGSDGCFVIPEDKSIKAVGVEVVGVCGWDNEPRVDLYVATSIKDAQAKLEGYPNVEIKSLNKIRVRVSCRPNSMNGYFLNLDKG</sequence>
<evidence type="ECO:0000313" key="2">
    <source>
        <dbReference type="Proteomes" id="UP001243757"/>
    </source>
</evidence>
<organism evidence="1 2">
    <name type="scientific">Pseudodonghicola flavimaris</name>
    <dbReference type="NCBI Taxonomy" id="3050036"/>
    <lineage>
        <taxon>Bacteria</taxon>
        <taxon>Pseudomonadati</taxon>
        <taxon>Pseudomonadota</taxon>
        <taxon>Alphaproteobacteria</taxon>
        <taxon>Rhodobacterales</taxon>
        <taxon>Paracoccaceae</taxon>
        <taxon>Pseudodonghicola</taxon>
    </lineage>
</organism>
<keyword evidence="2" id="KW-1185">Reference proteome</keyword>